<dbReference type="InterPro" id="IPR050090">
    <property type="entry name" value="Tyrosine_recombinase_XerCD"/>
</dbReference>
<dbReference type="PANTHER" id="PTHR30349:SF41">
    <property type="entry name" value="INTEGRASE_RECOMBINASE PROTEIN MJ0367-RELATED"/>
    <property type="match status" value="1"/>
</dbReference>
<keyword evidence="1" id="KW-0238">DNA-binding</keyword>
<evidence type="ECO:0000259" key="3">
    <source>
        <dbReference type="PROSITE" id="PS51898"/>
    </source>
</evidence>
<reference evidence="4 5" key="1">
    <citation type="journal article" date="2024" name="Insects">
        <title>An Improved Chromosome-Level Genome Assembly of the Firefly Pyrocoelia pectoralis.</title>
        <authorList>
            <person name="Fu X."/>
            <person name="Meyer-Rochow V.B."/>
            <person name="Ballantyne L."/>
            <person name="Zhu X."/>
        </authorList>
    </citation>
    <scope>NUCLEOTIDE SEQUENCE [LARGE SCALE GENOMIC DNA]</scope>
    <source>
        <strain evidence="4">XCY_ONT2</strain>
    </source>
</reference>
<accession>A0AAN7VDM2</accession>
<dbReference type="InterPro" id="IPR011010">
    <property type="entry name" value="DNA_brk_join_enz"/>
</dbReference>
<dbReference type="GO" id="GO:0003677">
    <property type="term" value="F:DNA binding"/>
    <property type="evidence" value="ECO:0007669"/>
    <property type="project" value="UniProtKB-KW"/>
</dbReference>
<proteinExistence type="predicted"/>
<dbReference type="InterPro" id="IPR002104">
    <property type="entry name" value="Integrase_catalytic"/>
</dbReference>
<dbReference type="EMBL" id="JAVRBK010000005">
    <property type="protein sequence ID" value="KAK5643353.1"/>
    <property type="molecule type" value="Genomic_DNA"/>
</dbReference>
<dbReference type="GO" id="GO:0006310">
    <property type="term" value="P:DNA recombination"/>
    <property type="evidence" value="ECO:0007669"/>
    <property type="project" value="UniProtKB-KW"/>
</dbReference>
<name>A0AAN7VDM2_9COLE</name>
<dbReference type="PANTHER" id="PTHR30349">
    <property type="entry name" value="PHAGE INTEGRASE-RELATED"/>
    <property type="match status" value="1"/>
</dbReference>
<dbReference type="Pfam" id="PF00589">
    <property type="entry name" value="Phage_integrase"/>
    <property type="match status" value="1"/>
</dbReference>
<dbReference type="AlphaFoldDB" id="A0AAN7VDM2"/>
<dbReference type="PROSITE" id="PS51898">
    <property type="entry name" value="TYR_RECOMBINASE"/>
    <property type="match status" value="1"/>
</dbReference>
<sequence length="370" mass="42266">MEGSQDNLACTPPEIRELAKNTVANLLPIKSSGEYKKQYEKFERWCNENKIEAISENVLLGYFELQRRKYKASTLWTIYSMLRSCLNINKNIDISKYNKLQAFLKRASQHYTPRKSKILEEDNINKFIQVADDKTYLAMKVILIMGYNGACRREELTNMSVDDVEYRADSIVVVIPKTKNYVPRTFLITDENWIDLIKKYANLRPKNITNRRFFLTYRNGYCISSPIGINMMGKVPKTIAAFLKLQDPELFTGHCFRRSSATHIANSGGDLLTIKRLGGWKSSSVAESYVEASLQNKIDVAKMFAQQKDVELPQCTISTASEPEININATRSNTVCDITNSEGLTVTSNHNSKVNINIYNHCTFQQPMSN</sequence>
<evidence type="ECO:0000256" key="2">
    <source>
        <dbReference type="ARBA" id="ARBA00023172"/>
    </source>
</evidence>
<evidence type="ECO:0000313" key="4">
    <source>
        <dbReference type="EMBL" id="KAK5643353.1"/>
    </source>
</evidence>
<evidence type="ECO:0000256" key="1">
    <source>
        <dbReference type="ARBA" id="ARBA00023125"/>
    </source>
</evidence>
<organism evidence="4 5">
    <name type="scientific">Pyrocoelia pectoralis</name>
    <dbReference type="NCBI Taxonomy" id="417401"/>
    <lineage>
        <taxon>Eukaryota</taxon>
        <taxon>Metazoa</taxon>
        <taxon>Ecdysozoa</taxon>
        <taxon>Arthropoda</taxon>
        <taxon>Hexapoda</taxon>
        <taxon>Insecta</taxon>
        <taxon>Pterygota</taxon>
        <taxon>Neoptera</taxon>
        <taxon>Endopterygota</taxon>
        <taxon>Coleoptera</taxon>
        <taxon>Polyphaga</taxon>
        <taxon>Elateriformia</taxon>
        <taxon>Elateroidea</taxon>
        <taxon>Lampyridae</taxon>
        <taxon>Lampyrinae</taxon>
        <taxon>Pyrocoelia</taxon>
    </lineage>
</organism>
<gene>
    <name evidence="4" type="ORF">RI129_007198</name>
</gene>
<keyword evidence="2" id="KW-0233">DNA recombination</keyword>
<dbReference type="SUPFAM" id="SSF56349">
    <property type="entry name" value="DNA breaking-rejoining enzymes"/>
    <property type="match status" value="1"/>
</dbReference>
<dbReference type="GO" id="GO:0015074">
    <property type="term" value="P:DNA integration"/>
    <property type="evidence" value="ECO:0007669"/>
    <property type="project" value="InterPro"/>
</dbReference>
<dbReference type="CDD" id="cd00397">
    <property type="entry name" value="DNA_BRE_C"/>
    <property type="match status" value="1"/>
</dbReference>
<keyword evidence="5" id="KW-1185">Reference proteome</keyword>
<protein>
    <recommendedName>
        <fullName evidence="3">Tyr recombinase domain-containing protein</fullName>
    </recommendedName>
</protein>
<dbReference type="Gene3D" id="1.10.443.10">
    <property type="entry name" value="Intergrase catalytic core"/>
    <property type="match status" value="1"/>
</dbReference>
<dbReference type="InterPro" id="IPR013762">
    <property type="entry name" value="Integrase-like_cat_sf"/>
</dbReference>
<comment type="caution">
    <text evidence="4">The sequence shown here is derived from an EMBL/GenBank/DDBJ whole genome shotgun (WGS) entry which is preliminary data.</text>
</comment>
<dbReference type="Proteomes" id="UP001329430">
    <property type="component" value="Chromosome 5"/>
</dbReference>
<evidence type="ECO:0000313" key="5">
    <source>
        <dbReference type="Proteomes" id="UP001329430"/>
    </source>
</evidence>
<feature type="domain" description="Tyr recombinase" evidence="3">
    <location>
        <begin position="114"/>
        <end position="302"/>
    </location>
</feature>